<gene>
    <name evidence="1" type="ORF">SAMN04487996_106120</name>
</gene>
<sequence length="68" mass="7981">MEAIHVYPTKDQEKAVIAFLEEMRIPFDKDEELPEHVLKGIETGREEIRAGKYMTLDEFISRKQDSDL</sequence>
<evidence type="ECO:0000313" key="1">
    <source>
        <dbReference type="EMBL" id="SDE65150.1"/>
    </source>
</evidence>
<keyword evidence="2" id="KW-1185">Reference proteome</keyword>
<dbReference type="EMBL" id="FNAN01000006">
    <property type="protein sequence ID" value="SDE65150.1"/>
    <property type="molecule type" value="Genomic_DNA"/>
</dbReference>
<dbReference type="STRING" id="659014.SAMN04487996_106120"/>
<accession>A0A1G7EN83</accession>
<name>A0A1G7EN83_9BACT</name>
<dbReference type="Proteomes" id="UP000198748">
    <property type="component" value="Unassembled WGS sequence"/>
</dbReference>
<dbReference type="AlphaFoldDB" id="A0A1G7EN83"/>
<reference evidence="2" key="1">
    <citation type="submission" date="2016-10" db="EMBL/GenBank/DDBJ databases">
        <authorList>
            <person name="Varghese N."/>
            <person name="Submissions S."/>
        </authorList>
    </citation>
    <scope>NUCLEOTIDE SEQUENCE [LARGE SCALE GENOMIC DNA]</scope>
    <source>
        <strain evidence="2">DSM 25329</strain>
    </source>
</reference>
<dbReference type="RefSeq" id="WP_090149228.1">
    <property type="nucleotide sequence ID" value="NZ_FNAN01000006.1"/>
</dbReference>
<dbReference type="OrthoDB" id="770886at2"/>
<proteinExistence type="predicted"/>
<organism evidence="1 2">
    <name type="scientific">Dyadobacter soli</name>
    <dbReference type="NCBI Taxonomy" id="659014"/>
    <lineage>
        <taxon>Bacteria</taxon>
        <taxon>Pseudomonadati</taxon>
        <taxon>Bacteroidota</taxon>
        <taxon>Cytophagia</taxon>
        <taxon>Cytophagales</taxon>
        <taxon>Spirosomataceae</taxon>
        <taxon>Dyadobacter</taxon>
    </lineage>
</organism>
<protein>
    <submittedName>
        <fullName evidence="1">Uncharacterized protein</fullName>
    </submittedName>
</protein>
<evidence type="ECO:0000313" key="2">
    <source>
        <dbReference type="Proteomes" id="UP000198748"/>
    </source>
</evidence>